<keyword evidence="7 8" id="KW-0539">Nucleus</keyword>
<feature type="domain" description="Homeobox" evidence="11">
    <location>
        <begin position="223"/>
        <end position="283"/>
    </location>
</feature>
<gene>
    <name evidence="13" type="primary">hoxc1a</name>
</gene>
<evidence type="ECO:0000256" key="9">
    <source>
        <dbReference type="RuleBase" id="RU000682"/>
    </source>
</evidence>
<keyword evidence="4 8" id="KW-0238">DNA-binding</keyword>
<dbReference type="AlphaFoldDB" id="A0A6J2UUY4"/>
<dbReference type="GO" id="GO:0000981">
    <property type="term" value="F:DNA-binding transcription factor activity, RNA polymerase II-specific"/>
    <property type="evidence" value="ECO:0007669"/>
    <property type="project" value="InterPro"/>
</dbReference>
<dbReference type="SUPFAM" id="SSF46689">
    <property type="entry name" value="Homeodomain-like"/>
    <property type="match status" value="1"/>
</dbReference>
<feature type="compositionally biased region" description="Polar residues" evidence="10">
    <location>
        <begin position="107"/>
        <end position="126"/>
    </location>
</feature>
<evidence type="ECO:0000313" key="12">
    <source>
        <dbReference type="Proteomes" id="UP000504632"/>
    </source>
</evidence>
<dbReference type="Gene3D" id="1.10.10.60">
    <property type="entry name" value="Homeodomain-like"/>
    <property type="match status" value="1"/>
</dbReference>
<feature type="compositionally biased region" description="Low complexity" evidence="10">
    <location>
        <begin position="57"/>
        <end position="67"/>
    </location>
</feature>
<dbReference type="InterPro" id="IPR009057">
    <property type="entry name" value="Homeodomain-like_sf"/>
</dbReference>
<feature type="DNA-binding region" description="Homeobox" evidence="8">
    <location>
        <begin position="225"/>
        <end position="284"/>
    </location>
</feature>
<reference evidence="13" key="1">
    <citation type="submission" date="2025-08" db="UniProtKB">
        <authorList>
            <consortium name="RefSeq"/>
        </authorList>
    </citation>
    <scope>IDENTIFICATION</scope>
</reference>
<keyword evidence="6" id="KW-0804">Transcription</keyword>
<evidence type="ECO:0000256" key="1">
    <source>
        <dbReference type="ARBA" id="ARBA00004123"/>
    </source>
</evidence>
<dbReference type="CDD" id="cd00086">
    <property type="entry name" value="homeodomain"/>
    <property type="match status" value="1"/>
</dbReference>
<name>A0A6J2UUY4_CHACN</name>
<evidence type="ECO:0000313" key="13">
    <source>
        <dbReference type="RefSeq" id="XP_030623538.1"/>
    </source>
</evidence>
<dbReference type="PROSITE" id="PS00027">
    <property type="entry name" value="HOMEOBOX_1"/>
    <property type="match status" value="1"/>
</dbReference>
<evidence type="ECO:0000256" key="2">
    <source>
        <dbReference type="ARBA" id="ARBA00022473"/>
    </source>
</evidence>
<dbReference type="InterPro" id="IPR046327">
    <property type="entry name" value="HXA1/B1/D1"/>
</dbReference>
<dbReference type="InterPro" id="IPR020479">
    <property type="entry name" value="HD_metazoa"/>
</dbReference>
<dbReference type="GO" id="GO:0005634">
    <property type="term" value="C:nucleus"/>
    <property type="evidence" value="ECO:0007669"/>
    <property type="project" value="UniProtKB-SubCell"/>
</dbReference>
<dbReference type="Proteomes" id="UP000504632">
    <property type="component" value="Chromosome 3"/>
</dbReference>
<dbReference type="CTD" id="58046"/>
<feature type="region of interest" description="Disordered" evidence="10">
    <location>
        <begin position="57"/>
        <end position="81"/>
    </location>
</feature>
<keyword evidence="5 8" id="KW-0371">Homeobox</keyword>
<evidence type="ECO:0000259" key="11">
    <source>
        <dbReference type="PROSITE" id="PS50071"/>
    </source>
</evidence>
<evidence type="ECO:0000256" key="6">
    <source>
        <dbReference type="ARBA" id="ARBA00023163"/>
    </source>
</evidence>
<dbReference type="Pfam" id="PF00046">
    <property type="entry name" value="Homeodomain"/>
    <property type="match status" value="1"/>
</dbReference>
<evidence type="ECO:0000256" key="8">
    <source>
        <dbReference type="PROSITE-ProRule" id="PRU00108"/>
    </source>
</evidence>
<feature type="region of interest" description="Disordered" evidence="10">
    <location>
        <begin position="106"/>
        <end position="131"/>
    </location>
</feature>
<dbReference type="InterPro" id="IPR001356">
    <property type="entry name" value="HD"/>
</dbReference>
<dbReference type="FunFam" id="1.10.10.60:FF:000113">
    <property type="entry name" value="homeobox protein Hox-B1"/>
    <property type="match status" value="1"/>
</dbReference>
<proteinExistence type="predicted"/>
<dbReference type="GeneID" id="115806818"/>
<evidence type="ECO:0000256" key="5">
    <source>
        <dbReference type="ARBA" id="ARBA00023155"/>
    </source>
</evidence>
<keyword evidence="3" id="KW-0805">Transcription regulation</keyword>
<feature type="region of interest" description="Disordered" evidence="10">
    <location>
        <begin position="294"/>
        <end position="316"/>
    </location>
</feature>
<dbReference type="PRINTS" id="PR00024">
    <property type="entry name" value="HOMEOBOX"/>
</dbReference>
<dbReference type="PANTHER" id="PTHR45946:SF5">
    <property type="entry name" value="HOMEOBOX PROTEIN HOX-B1"/>
    <property type="match status" value="1"/>
</dbReference>
<feature type="compositionally biased region" description="Polar residues" evidence="10">
    <location>
        <begin position="296"/>
        <end position="306"/>
    </location>
</feature>
<evidence type="ECO:0000256" key="7">
    <source>
        <dbReference type="ARBA" id="ARBA00023242"/>
    </source>
</evidence>
<sequence>MNSFQELMSSHGDTALQFTKACIPTQVRLGDLDQRINAEPPVSGDVEPEFSQFNLTSSSGISAGASSNPSQDPGHTHSTRPIFTQNQEFSTPVCLNRPQFHSFLGTRDQSFSGRGYSPSSDTSKTLSEAHLGSGPFNARIEIYTHDGPRYCLAVMDNHAKHQVYGKSPEDNQSSKTFDWMKVKRNPSRTGNIQMSGGMRYLNTGYTMDSGCDLSENISSANHAASGVQRTNFTTKQLTELEKEFHFNKYLARARRVEIAETLRLSETQVKIWFQNRRMKQKKLLREGLIPGLKMSSGCNEDTSSNKLHSRLPLETN</sequence>
<organism evidence="12 13">
    <name type="scientific">Chanos chanos</name>
    <name type="common">Milkfish</name>
    <name type="synonym">Mugil chanos</name>
    <dbReference type="NCBI Taxonomy" id="29144"/>
    <lineage>
        <taxon>Eukaryota</taxon>
        <taxon>Metazoa</taxon>
        <taxon>Chordata</taxon>
        <taxon>Craniata</taxon>
        <taxon>Vertebrata</taxon>
        <taxon>Euteleostomi</taxon>
        <taxon>Actinopterygii</taxon>
        <taxon>Neopterygii</taxon>
        <taxon>Teleostei</taxon>
        <taxon>Ostariophysi</taxon>
        <taxon>Gonorynchiformes</taxon>
        <taxon>Chanidae</taxon>
        <taxon>Chanos</taxon>
    </lineage>
</organism>
<keyword evidence="12" id="KW-1185">Reference proteome</keyword>
<dbReference type="InterPro" id="IPR017970">
    <property type="entry name" value="Homeobox_CS"/>
</dbReference>
<protein>
    <submittedName>
        <fullName evidence="13">Homeobox protein Hox-C1a</fullName>
    </submittedName>
</protein>
<dbReference type="InParanoid" id="A0A6J2UUY4"/>
<evidence type="ECO:0000256" key="4">
    <source>
        <dbReference type="ARBA" id="ARBA00023125"/>
    </source>
</evidence>
<dbReference type="RefSeq" id="XP_030623538.1">
    <property type="nucleotide sequence ID" value="XM_030767678.1"/>
</dbReference>
<evidence type="ECO:0000256" key="3">
    <source>
        <dbReference type="ARBA" id="ARBA00023015"/>
    </source>
</evidence>
<dbReference type="SMART" id="SM00389">
    <property type="entry name" value="HOX"/>
    <property type="match status" value="1"/>
</dbReference>
<dbReference type="PANTHER" id="PTHR45946">
    <property type="entry name" value="HOMEOBOX PROTEIN ROUGH-RELATED"/>
    <property type="match status" value="1"/>
</dbReference>
<accession>A0A6J2UUY4</accession>
<comment type="subcellular location">
    <subcellularLocation>
        <location evidence="1 8 9">Nucleus</location>
    </subcellularLocation>
</comment>
<dbReference type="OrthoDB" id="6159439at2759"/>
<dbReference type="GO" id="GO:0000978">
    <property type="term" value="F:RNA polymerase II cis-regulatory region sequence-specific DNA binding"/>
    <property type="evidence" value="ECO:0007669"/>
    <property type="project" value="TreeGrafter"/>
</dbReference>
<evidence type="ECO:0000256" key="10">
    <source>
        <dbReference type="SAM" id="MobiDB-lite"/>
    </source>
</evidence>
<keyword evidence="2" id="KW-0217">Developmental protein</keyword>
<dbReference type="PROSITE" id="PS50071">
    <property type="entry name" value="HOMEOBOX_2"/>
    <property type="match status" value="1"/>
</dbReference>